<dbReference type="Gene3D" id="1.25.10.10">
    <property type="entry name" value="Leucine-rich Repeat Variant"/>
    <property type="match status" value="1"/>
</dbReference>
<dbReference type="InterPro" id="IPR036322">
    <property type="entry name" value="WD40_repeat_dom_sf"/>
</dbReference>
<organism evidence="7 8">
    <name type="scientific">Chironomus riparius</name>
    <dbReference type="NCBI Taxonomy" id="315576"/>
    <lineage>
        <taxon>Eukaryota</taxon>
        <taxon>Metazoa</taxon>
        <taxon>Ecdysozoa</taxon>
        <taxon>Arthropoda</taxon>
        <taxon>Hexapoda</taxon>
        <taxon>Insecta</taxon>
        <taxon>Pterygota</taxon>
        <taxon>Neoptera</taxon>
        <taxon>Endopterygota</taxon>
        <taxon>Diptera</taxon>
        <taxon>Nematocera</taxon>
        <taxon>Chironomoidea</taxon>
        <taxon>Chironomidae</taxon>
        <taxon>Chironominae</taxon>
        <taxon>Chironomus</taxon>
    </lineage>
</organism>
<evidence type="ECO:0000256" key="2">
    <source>
        <dbReference type="ARBA" id="ARBA00004906"/>
    </source>
</evidence>
<comment type="pathway">
    <text evidence="2">Protein modification; protein ubiquitination.</text>
</comment>
<reference evidence="7" key="1">
    <citation type="submission" date="2022-01" db="EMBL/GenBank/DDBJ databases">
        <authorList>
            <person name="King R."/>
        </authorList>
    </citation>
    <scope>NUCLEOTIDE SEQUENCE</scope>
</reference>
<dbReference type="InterPro" id="IPR006594">
    <property type="entry name" value="LisH"/>
</dbReference>
<evidence type="ECO:0000256" key="4">
    <source>
        <dbReference type="ARBA" id="ARBA00022786"/>
    </source>
</evidence>
<feature type="region of interest" description="Disordered" evidence="6">
    <location>
        <begin position="1318"/>
        <end position="1359"/>
    </location>
</feature>
<dbReference type="PROSITE" id="PS50896">
    <property type="entry name" value="LISH"/>
    <property type="match status" value="1"/>
</dbReference>
<dbReference type="SUPFAM" id="SSF50978">
    <property type="entry name" value="WD40 repeat-like"/>
    <property type="match status" value="1"/>
</dbReference>
<evidence type="ECO:0000256" key="5">
    <source>
        <dbReference type="ARBA" id="ARBA00023242"/>
    </source>
</evidence>
<sequence length="1440" mass="163597">MNQDTDISEQRDLHEIFRVWEQKYSTANFDPEPYVKRLADIFEEETEQYMQKDPDPFDERHPSRTDPSSELGKNLKLLFKKEVFMNRLVNDYLRDNFFTRQSINKSSFQLNISACRLILIIMPGLETSAVFQVSNDQLINRLYDWVENGAEPLRSYATGLLGAAMDIQDIAIAYREQNIRMLPLLLQRLRTLQARYKKYGNISSLIPESTEEEQEQEHSTSTNGPTSECTAIASKKETPAEENHIDIDENSMSTSQPQNNLPRHVILLDPPTLATSQMLILRYLSPMGEYQEFLPFIFEHVAMDIIFDFIENVDPKDLCLAFEALKYLASLLCHKKCCIELLNKNGIQKLLKLPRQSTTATGVAITLYYIAYCEEAMERICSMAPRLISELVSYALGLLSCTHDSGRCHATMFFGLSFQFKNILDEFDKQDGLRQLYNVISVLPILSQSNDELNLSADEENAERQVIRHVCVAIKKYFESHLFYKYTQVVRSPTTRYPVPLRSLKNTPEVIDEQVMALQNLLPMKANWQPVQIFLQLGGVTLFILIIAHSYEWNYSGRGETVRSALDVINICCVLPRVHAVLCDRIDFPDEASAAGINIILGCLEGEIVADPEVQKSALSLLVNCVCAPILRPSGIARFGSNKKKMTDKNSEELIKMVWETVRSNNGIIILLQLMMVKTPITDADYIRGMACRALAGLARSETVRQIISKLPLFVNGQLQQLCRDPILQEKRTEHVQFQKYALELLERVSGKPINIDTSLANIHKANVVAQTKIQFNEKQLYFLIYQHLIEHGLSTSAEALMREAKIEHLLGSNKAIASSTQHLNSPFNYRSPLIQRSRIHRKTNETHPQNFIDNTDSAKISFSSKLNMIEACEHALNSSASSSTITPIKLIKKASSVQTPTTHQSALEKQPSSEVFLTASVPQQNQQKNSVSNANISLNTIITEYLANQHSLCKNPMSTCPTFDLFEPHKCPDPRPKSISGMSVNVAARFFKRHQGFNSSKLDRRFVHSNFNVVRTLRIPDLDLYFTTCDFFTPEGNKLLIGTHTGEVRVLNINDSTEEFSASCSDSYINNIKCSRHEGLVLTSAWQSPLSCLWSVDNKQFIPKMNFEEEEYVEFSNVTQDKVLGTKAEKATIYDINTGQVIRKLVPTIYNQYNKNRATFCPTDELILSDGVLWDFRSGTQIHKFDKLNNTVSGVFHQNGLEVISNTEVWDLRTFHLMRTIPTLDQCQLKFSTQNVIYAFSIQYEDIDEEQGYGSSFKVIDSYDYSSISTTDVRKSIYDLAVNESGCQIALCENQGGFESASESVVRVYAVGRKREEFDGDEMEEDEEMGSDEEDGLDSISENDNDNEFDRESNRRRRRRMNINRGNLNNMFDIISLSTESLSDSELSEENFNSDGSDQADSDENASEGGDNDDNDENEAQDDDEEANWETEDEVDDDN</sequence>
<dbReference type="PANTHER" id="PTHR13129">
    <property type="entry name" value="VPRBP PROTEIN-RELATED"/>
    <property type="match status" value="1"/>
</dbReference>
<dbReference type="InterPro" id="IPR011989">
    <property type="entry name" value="ARM-like"/>
</dbReference>
<evidence type="ECO:0000256" key="1">
    <source>
        <dbReference type="ARBA" id="ARBA00004123"/>
    </source>
</evidence>
<dbReference type="Gene3D" id="2.130.10.10">
    <property type="entry name" value="YVTN repeat-like/Quinoprotein amine dehydrogenase"/>
    <property type="match status" value="1"/>
</dbReference>
<comment type="subcellular location">
    <subcellularLocation>
        <location evidence="1">Nucleus</location>
    </subcellularLocation>
</comment>
<comment type="similarity">
    <text evidence="3">Belongs to the VPRBP/DCAF1 family.</text>
</comment>
<dbReference type="GO" id="GO:0016567">
    <property type="term" value="P:protein ubiquitination"/>
    <property type="evidence" value="ECO:0007669"/>
    <property type="project" value="InterPro"/>
</dbReference>
<dbReference type="SMART" id="SM00667">
    <property type="entry name" value="LisH"/>
    <property type="match status" value="1"/>
</dbReference>
<evidence type="ECO:0008006" key="9">
    <source>
        <dbReference type="Google" id="ProtNLM"/>
    </source>
</evidence>
<proteinExistence type="inferred from homology"/>
<keyword evidence="4" id="KW-0833">Ubl conjugation pathway</keyword>
<reference evidence="7" key="2">
    <citation type="submission" date="2022-10" db="EMBL/GenBank/DDBJ databases">
        <authorList>
            <consortium name="ENA_rothamsted_submissions"/>
            <consortium name="culmorum"/>
            <person name="King R."/>
        </authorList>
    </citation>
    <scope>NUCLEOTIDE SEQUENCE</scope>
</reference>
<keyword evidence="5" id="KW-0539">Nucleus</keyword>
<dbReference type="GO" id="GO:0005634">
    <property type="term" value="C:nucleus"/>
    <property type="evidence" value="ECO:0007669"/>
    <property type="project" value="UniProtKB-SubCell"/>
</dbReference>
<feature type="compositionally biased region" description="Basic and acidic residues" evidence="6">
    <location>
        <begin position="50"/>
        <end position="64"/>
    </location>
</feature>
<dbReference type="OrthoDB" id="27563at2759"/>
<dbReference type="EMBL" id="OU895877">
    <property type="protein sequence ID" value="CAG9801594.1"/>
    <property type="molecule type" value="Genomic_DNA"/>
</dbReference>
<name>A0A9N9RQY9_9DIPT</name>
<dbReference type="InterPro" id="IPR033270">
    <property type="entry name" value="VPRBP/DCAF1"/>
</dbReference>
<feature type="region of interest" description="Disordered" evidence="6">
    <location>
        <begin position="206"/>
        <end position="228"/>
    </location>
</feature>
<keyword evidence="8" id="KW-1185">Reference proteome</keyword>
<feature type="region of interest" description="Disordered" evidence="6">
    <location>
        <begin position="1384"/>
        <end position="1440"/>
    </location>
</feature>
<dbReference type="PANTHER" id="PTHR13129:SF4">
    <property type="entry name" value="DDB1- AND CUL4-ASSOCIATED FACTOR 1"/>
    <property type="match status" value="1"/>
</dbReference>
<protein>
    <recommendedName>
        <fullName evidence="9">LisH domain-containing protein</fullName>
    </recommendedName>
</protein>
<evidence type="ECO:0000256" key="3">
    <source>
        <dbReference type="ARBA" id="ARBA00008845"/>
    </source>
</evidence>
<dbReference type="InterPro" id="IPR015943">
    <property type="entry name" value="WD40/YVTN_repeat-like_dom_sf"/>
</dbReference>
<gene>
    <name evidence="7" type="ORF">CHIRRI_LOCUS4516</name>
</gene>
<feature type="compositionally biased region" description="Acidic residues" evidence="6">
    <location>
        <begin position="1399"/>
        <end position="1440"/>
    </location>
</feature>
<feature type="compositionally biased region" description="Acidic residues" evidence="6">
    <location>
        <begin position="1319"/>
        <end position="1348"/>
    </location>
</feature>
<dbReference type="InterPro" id="IPR016024">
    <property type="entry name" value="ARM-type_fold"/>
</dbReference>
<accession>A0A9N9RQY9</accession>
<dbReference type="Proteomes" id="UP001153620">
    <property type="component" value="Chromosome 1"/>
</dbReference>
<evidence type="ECO:0000256" key="6">
    <source>
        <dbReference type="SAM" id="MobiDB-lite"/>
    </source>
</evidence>
<dbReference type="SUPFAM" id="SSF48371">
    <property type="entry name" value="ARM repeat"/>
    <property type="match status" value="1"/>
</dbReference>
<feature type="region of interest" description="Disordered" evidence="6">
    <location>
        <begin position="49"/>
        <end position="69"/>
    </location>
</feature>
<dbReference type="GO" id="GO:0080008">
    <property type="term" value="C:Cul4-RING E3 ubiquitin ligase complex"/>
    <property type="evidence" value="ECO:0007669"/>
    <property type="project" value="TreeGrafter"/>
</dbReference>
<evidence type="ECO:0000313" key="7">
    <source>
        <dbReference type="EMBL" id="CAG9801594.1"/>
    </source>
</evidence>
<evidence type="ECO:0000313" key="8">
    <source>
        <dbReference type="Proteomes" id="UP001153620"/>
    </source>
</evidence>